<dbReference type="AlphaFoldDB" id="A0A6L2ZSS3"/>
<evidence type="ECO:0000313" key="2">
    <source>
        <dbReference type="EMBL" id="GFN47489.1"/>
    </source>
</evidence>
<gene>
    <name evidence="1" type="ORF">RINTU1_35430</name>
    <name evidence="2" type="ORF">RINTU1_35830</name>
</gene>
<dbReference type="Proteomes" id="UP000504714">
    <property type="component" value="Unassembled WGS sequence"/>
</dbReference>
<sequence length="38" mass="4472">MKKLRRENFPLPITYPCPRRLALTEAMQDWIHAAAYGI</sequence>
<comment type="caution">
    <text evidence="2">The sequence shown here is derived from an EMBL/GenBank/DDBJ whole genome shotgun (WGS) entry which is preliminary data.</text>
</comment>
<dbReference type="EMBL" id="BLXO01000014">
    <property type="protein sequence ID" value="GFN47489.1"/>
    <property type="molecule type" value="Genomic_DNA"/>
</dbReference>
<reference evidence="2 3" key="1">
    <citation type="submission" date="2020-06" db="EMBL/GenBank/DDBJ databases">
        <title>The genome sequence of Candidatus Regiella insecticola strain Tut.</title>
        <authorList>
            <person name="Nikoh N."/>
            <person name="Tsuchida T."/>
            <person name="Koga R."/>
            <person name="Oshima K."/>
            <person name="Hattori M."/>
            <person name="Fukatsu T."/>
        </authorList>
    </citation>
    <scope>NUCLEOTIDE SEQUENCE [LARGE SCALE GENOMIC DNA]</scope>
    <source>
        <strain evidence="2 3">Tut</strain>
    </source>
</reference>
<dbReference type="EMBL" id="BLXO01000013">
    <property type="protein sequence ID" value="GFN47455.1"/>
    <property type="molecule type" value="Genomic_DNA"/>
</dbReference>
<evidence type="ECO:0000313" key="3">
    <source>
        <dbReference type="Proteomes" id="UP000504714"/>
    </source>
</evidence>
<organism evidence="2 3">
    <name type="scientific">Candidatus Regiella insecticola</name>
    <dbReference type="NCBI Taxonomy" id="138073"/>
    <lineage>
        <taxon>Bacteria</taxon>
        <taxon>Pseudomonadati</taxon>
        <taxon>Pseudomonadota</taxon>
        <taxon>Gammaproteobacteria</taxon>
        <taxon>Enterobacterales</taxon>
        <taxon>Enterobacteriaceae</taxon>
        <taxon>aphid secondary symbionts</taxon>
        <taxon>Candidatus Regiella</taxon>
    </lineage>
</organism>
<evidence type="ECO:0000313" key="1">
    <source>
        <dbReference type="EMBL" id="GFN47455.1"/>
    </source>
</evidence>
<accession>A0A6L2ZSS3</accession>
<proteinExistence type="predicted"/>
<name>A0A6L2ZSS3_9ENTR</name>
<protein>
    <submittedName>
        <fullName evidence="2">Uncharacterized protein</fullName>
    </submittedName>
</protein>